<feature type="compositionally biased region" description="Basic and acidic residues" evidence="2">
    <location>
        <begin position="1"/>
        <end position="20"/>
    </location>
</feature>
<name>A0A1R3JAS7_9ROSI</name>
<organism evidence="3 4">
    <name type="scientific">Corchorus olitorius</name>
    <dbReference type="NCBI Taxonomy" id="93759"/>
    <lineage>
        <taxon>Eukaryota</taxon>
        <taxon>Viridiplantae</taxon>
        <taxon>Streptophyta</taxon>
        <taxon>Embryophyta</taxon>
        <taxon>Tracheophyta</taxon>
        <taxon>Spermatophyta</taxon>
        <taxon>Magnoliopsida</taxon>
        <taxon>eudicotyledons</taxon>
        <taxon>Gunneridae</taxon>
        <taxon>Pentapetalae</taxon>
        <taxon>rosids</taxon>
        <taxon>malvids</taxon>
        <taxon>Malvales</taxon>
        <taxon>Malvaceae</taxon>
        <taxon>Grewioideae</taxon>
        <taxon>Apeibeae</taxon>
        <taxon>Corchorus</taxon>
    </lineage>
</organism>
<feature type="compositionally biased region" description="Acidic residues" evidence="2">
    <location>
        <begin position="111"/>
        <end position="132"/>
    </location>
</feature>
<sequence>MAKSKQGDGSKTDPKKDKEKGKRKVNPQPPPSSAPKKKLRMPPTMNSAVTTRGTATASATNGAVTTRDTATNSGSTSQQQPEPPSRLVFRLQPPPKQTDSSPLANVHPPPEDNDEEEEQEEDEMDEMDEEGVDRDGLDHDLEAEEDAPNVQHDQQQQSVKLPPYPDLRGPPMEPLPRREDSEVPPLELNDNMLYGYDFHFRRILTGTIEGYYRGAWPGWSFIPRDVRKEMFETFKVKHMRWLKGSYRKALKANKGKDLRTNTLKKRWVVPSGSNNHHYGDLVLLAIRMCLASSFQKFRAALERATTVAGGDQEALRAIDEDAIFDEAAGGTKGRHLGLGNIAHAERCDVVDPCSSLTQENQQLRETIKSLSQDNEATKAKQIKSDQKLNKLQEYLQTMCAALAQQNIHFRPPRILEQVSESSGTARQQPQQPDPVENSPNKDDNIQDEDLEAHDQENNIG</sequence>
<dbReference type="EMBL" id="AWUE01016410">
    <property type="protein sequence ID" value="OMO91896.1"/>
    <property type="molecule type" value="Genomic_DNA"/>
</dbReference>
<proteinExistence type="predicted"/>
<feature type="coiled-coil region" evidence="1">
    <location>
        <begin position="353"/>
        <end position="380"/>
    </location>
</feature>
<feature type="compositionally biased region" description="Polar residues" evidence="2">
    <location>
        <begin position="418"/>
        <end position="430"/>
    </location>
</feature>
<protein>
    <recommendedName>
        <fullName evidence="5">Transposase, Ptta/En/Spm, plant</fullName>
    </recommendedName>
</protein>
<reference evidence="4" key="1">
    <citation type="submission" date="2013-09" db="EMBL/GenBank/DDBJ databases">
        <title>Corchorus olitorius genome sequencing.</title>
        <authorList>
            <person name="Alam M."/>
            <person name="Haque M.S."/>
            <person name="Islam M.S."/>
            <person name="Emdad E.M."/>
            <person name="Islam M.M."/>
            <person name="Ahmed B."/>
            <person name="Halim A."/>
            <person name="Hossen Q.M.M."/>
            <person name="Hossain M.Z."/>
            <person name="Ahmed R."/>
            <person name="Khan M.M."/>
            <person name="Islam R."/>
            <person name="Rashid M.M."/>
            <person name="Khan S.A."/>
            <person name="Rahman M.S."/>
            <person name="Alam M."/>
            <person name="Yahiya A.S."/>
            <person name="Khan M.S."/>
            <person name="Azam M.S."/>
            <person name="Haque T."/>
            <person name="Lashkar M.Z.H."/>
            <person name="Akhand A.I."/>
            <person name="Morshed G."/>
            <person name="Roy S."/>
            <person name="Uddin K.S."/>
            <person name="Rabeya T."/>
            <person name="Hossain A.S."/>
            <person name="Chowdhury A."/>
            <person name="Snigdha A.R."/>
            <person name="Mortoza M.S."/>
            <person name="Matin S.A."/>
            <person name="Hoque S.M.E."/>
            <person name="Islam M.K."/>
            <person name="Roy D.K."/>
            <person name="Haider R."/>
            <person name="Moosa M.M."/>
            <person name="Elias S.M."/>
            <person name="Hasan A.M."/>
            <person name="Jahan S."/>
            <person name="Shafiuddin M."/>
            <person name="Mahmood N."/>
            <person name="Shommy N.S."/>
        </authorList>
    </citation>
    <scope>NUCLEOTIDE SEQUENCE [LARGE SCALE GENOMIC DNA]</scope>
    <source>
        <strain evidence="4">cv. O-4</strain>
    </source>
</reference>
<feature type="region of interest" description="Disordered" evidence="2">
    <location>
        <begin position="1"/>
        <end position="134"/>
    </location>
</feature>
<evidence type="ECO:0000256" key="2">
    <source>
        <dbReference type="SAM" id="MobiDB-lite"/>
    </source>
</evidence>
<dbReference type="Proteomes" id="UP000187203">
    <property type="component" value="Unassembled WGS sequence"/>
</dbReference>
<gene>
    <name evidence="3" type="ORF">COLO4_18041</name>
</gene>
<evidence type="ECO:0008006" key="5">
    <source>
        <dbReference type="Google" id="ProtNLM"/>
    </source>
</evidence>
<keyword evidence="4" id="KW-1185">Reference proteome</keyword>
<dbReference type="AlphaFoldDB" id="A0A1R3JAS7"/>
<evidence type="ECO:0000256" key="1">
    <source>
        <dbReference type="SAM" id="Coils"/>
    </source>
</evidence>
<evidence type="ECO:0000313" key="4">
    <source>
        <dbReference type="Proteomes" id="UP000187203"/>
    </source>
</evidence>
<comment type="caution">
    <text evidence="3">The sequence shown here is derived from an EMBL/GenBank/DDBJ whole genome shotgun (WGS) entry which is preliminary data.</text>
</comment>
<feature type="compositionally biased region" description="Polar residues" evidence="2">
    <location>
        <begin position="44"/>
        <end position="80"/>
    </location>
</feature>
<accession>A0A1R3JAS7</accession>
<feature type="region of interest" description="Disordered" evidence="2">
    <location>
        <begin position="146"/>
        <end position="184"/>
    </location>
</feature>
<feature type="region of interest" description="Disordered" evidence="2">
    <location>
        <begin position="418"/>
        <end position="460"/>
    </location>
</feature>
<evidence type="ECO:0000313" key="3">
    <source>
        <dbReference type="EMBL" id="OMO91896.1"/>
    </source>
</evidence>
<keyword evidence="1" id="KW-0175">Coiled coil</keyword>